<proteinExistence type="predicted"/>
<dbReference type="SUPFAM" id="SSF53335">
    <property type="entry name" value="S-adenosyl-L-methionine-dependent methyltransferases"/>
    <property type="match status" value="1"/>
</dbReference>
<dbReference type="RefSeq" id="WP_112782546.1">
    <property type="nucleotide sequence ID" value="NZ_CP030041.1"/>
</dbReference>
<dbReference type="OrthoDB" id="9789123at2"/>
<evidence type="ECO:0000256" key="1">
    <source>
        <dbReference type="ARBA" id="ARBA00022679"/>
    </source>
</evidence>
<evidence type="ECO:0000313" key="3">
    <source>
        <dbReference type="EMBL" id="AWW29126.1"/>
    </source>
</evidence>
<dbReference type="Proteomes" id="UP000248688">
    <property type="component" value="Chromosome"/>
</dbReference>
<dbReference type="CDD" id="cd02440">
    <property type="entry name" value="AdoMet_MTases"/>
    <property type="match status" value="1"/>
</dbReference>
<dbReference type="PANTHER" id="PTHR43861">
    <property type="entry name" value="TRANS-ACONITATE 2-METHYLTRANSFERASE-RELATED"/>
    <property type="match status" value="1"/>
</dbReference>
<organism evidence="3 4">
    <name type="scientific">Echinicola strongylocentroti</name>
    <dbReference type="NCBI Taxonomy" id="1795355"/>
    <lineage>
        <taxon>Bacteria</taxon>
        <taxon>Pseudomonadati</taxon>
        <taxon>Bacteroidota</taxon>
        <taxon>Cytophagia</taxon>
        <taxon>Cytophagales</taxon>
        <taxon>Cyclobacteriaceae</taxon>
        <taxon>Echinicola</taxon>
    </lineage>
</organism>
<dbReference type="EMBL" id="CP030041">
    <property type="protein sequence ID" value="AWW29126.1"/>
    <property type="molecule type" value="Genomic_DNA"/>
</dbReference>
<reference evidence="3 4" key="1">
    <citation type="submission" date="2018-06" db="EMBL/GenBank/DDBJ databases">
        <title>Echinicola strongylocentroti sp. nov., isolated from a sea urchin Strongylocentrotus intermedius.</title>
        <authorList>
            <person name="Bae S.S."/>
        </authorList>
    </citation>
    <scope>NUCLEOTIDE SEQUENCE [LARGE SCALE GENOMIC DNA]</scope>
    <source>
        <strain evidence="3 4">MEBiC08714</strain>
    </source>
</reference>
<keyword evidence="1 3" id="KW-0808">Transferase</keyword>
<evidence type="ECO:0000259" key="2">
    <source>
        <dbReference type="Pfam" id="PF13649"/>
    </source>
</evidence>
<accession>A0A2Z4IEP0</accession>
<protein>
    <submittedName>
        <fullName evidence="3">Class I SAM-dependent methyltransferase</fullName>
    </submittedName>
</protein>
<evidence type="ECO:0000313" key="4">
    <source>
        <dbReference type="Proteomes" id="UP000248688"/>
    </source>
</evidence>
<dbReference type="Pfam" id="PF13649">
    <property type="entry name" value="Methyltransf_25"/>
    <property type="match status" value="1"/>
</dbReference>
<sequence>MEEKDKYISFYDQFSTDSRKKEVSALNVYILEKLVAEGLKSNHKIVEGGCGLGELSHLLANKAKSGKVLGVDINEDTVQRASELWKKQKNLSFVKAEMKAFENRGETYDFFVLTDILQQVSTDKHLRLIEAVRRHSHEDTTVFIHLPTPRFSEWRAHNDPESLQFIEPSVNIAGLVESLTLNDFYLEKAVSYSVFYEENDYQYFIFKPLTRIAAPTPKKKWANLKEKLPTNLLGLL</sequence>
<keyword evidence="4" id="KW-1185">Reference proteome</keyword>
<dbReference type="InterPro" id="IPR029063">
    <property type="entry name" value="SAM-dependent_MTases_sf"/>
</dbReference>
<feature type="domain" description="Methyltransferase" evidence="2">
    <location>
        <begin position="45"/>
        <end position="135"/>
    </location>
</feature>
<dbReference type="KEGG" id="est:DN752_02640"/>
<gene>
    <name evidence="3" type="ORF">DN752_02640</name>
</gene>
<keyword evidence="3" id="KW-0489">Methyltransferase</keyword>
<dbReference type="Gene3D" id="3.40.50.150">
    <property type="entry name" value="Vaccinia Virus protein VP39"/>
    <property type="match status" value="1"/>
</dbReference>
<dbReference type="InterPro" id="IPR041698">
    <property type="entry name" value="Methyltransf_25"/>
</dbReference>
<dbReference type="GO" id="GO:0032259">
    <property type="term" value="P:methylation"/>
    <property type="evidence" value="ECO:0007669"/>
    <property type="project" value="UniProtKB-KW"/>
</dbReference>
<dbReference type="GO" id="GO:0008168">
    <property type="term" value="F:methyltransferase activity"/>
    <property type="evidence" value="ECO:0007669"/>
    <property type="project" value="UniProtKB-KW"/>
</dbReference>
<dbReference type="AlphaFoldDB" id="A0A2Z4IEP0"/>
<name>A0A2Z4IEP0_9BACT</name>